<dbReference type="Gene3D" id="3.90.550.10">
    <property type="entry name" value="Spore Coat Polysaccharide Biosynthesis Protein SpsA, Chain A"/>
    <property type="match status" value="1"/>
</dbReference>
<dbReference type="FunFam" id="3.40.50.300:FF:000920">
    <property type="entry name" value="Molybdopterin-guanine dinucleotide biosynthesis protein B"/>
    <property type="match status" value="1"/>
</dbReference>
<organism evidence="7 8">
    <name type="scientific">Citrobacter freundii</name>
    <dbReference type="NCBI Taxonomy" id="546"/>
    <lineage>
        <taxon>Bacteria</taxon>
        <taxon>Pseudomonadati</taxon>
        <taxon>Pseudomonadota</taxon>
        <taxon>Gammaproteobacteria</taxon>
        <taxon>Enterobacterales</taxon>
        <taxon>Enterobacteriaceae</taxon>
        <taxon>Citrobacter</taxon>
        <taxon>Citrobacter freundii complex</taxon>
    </lineage>
</organism>
<dbReference type="GO" id="GO:0006777">
    <property type="term" value="P:Mo-molybdopterin cofactor biosynthetic process"/>
    <property type="evidence" value="ECO:0007669"/>
    <property type="project" value="UniProtKB-KW"/>
</dbReference>
<evidence type="ECO:0000256" key="3">
    <source>
        <dbReference type="ARBA" id="ARBA00023150"/>
    </source>
</evidence>
<comment type="function">
    <text evidence="4">Transfers a GMP moiety from GTP to Mo-molybdopterin (Mo-MPT) cofactor (Moco or molybdenum cofactor) to form Mo-molybdopterin guanine dinucleotide (Mo-MGD) cofactor.</text>
</comment>
<dbReference type="PANTHER" id="PTHR40072:SF1">
    <property type="entry name" value="MOLYBDOPTERIN-GUANINE DINUCLEOTIDE BIOSYNTHESIS ADAPTER PROTEIN"/>
    <property type="match status" value="1"/>
</dbReference>
<comment type="subunit">
    <text evidence="4">Monomer.</text>
</comment>
<dbReference type="InterPro" id="IPR029044">
    <property type="entry name" value="Nucleotide-diphossugar_trans"/>
</dbReference>
<feature type="binding site" evidence="4">
    <location>
        <position position="101"/>
    </location>
    <ligand>
        <name>Mg(2+)</name>
        <dbReference type="ChEBI" id="CHEBI:18420"/>
    </ligand>
</feature>
<dbReference type="GO" id="GO:0005737">
    <property type="term" value="C:cytoplasm"/>
    <property type="evidence" value="ECO:0007669"/>
    <property type="project" value="UniProtKB-SubCell"/>
</dbReference>
<dbReference type="PANTHER" id="PTHR40072">
    <property type="entry name" value="MOLYBDOPTERIN-GUANINE DINUCLEOTIDE BIOSYNTHESIS ADAPTER PROTEIN-RELATED"/>
    <property type="match status" value="1"/>
</dbReference>
<feature type="binding site" evidence="4">
    <location>
        <position position="101"/>
    </location>
    <ligand>
        <name>GTP</name>
        <dbReference type="ChEBI" id="CHEBI:37565"/>
    </ligand>
</feature>
<accession>A0A7G2IS62</accession>
<dbReference type="NCBIfam" id="NF008021">
    <property type="entry name" value="PRK10751.1"/>
    <property type="match status" value="1"/>
</dbReference>
<evidence type="ECO:0000256" key="1">
    <source>
        <dbReference type="ARBA" id="ARBA00022842"/>
    </source>
</evidence>
<dbReference type="AlphaFoldDB" id="A0A7G2IS62"/>
<gene>
    <name evidence="4" type="primary">mobA</name>
</gene>
<feature type="binding site" evidence="4">
    <location>
        <begin position="12"/>
        <end position="14"/>
    </location>
    <ligand>
        <name>GTP</name>
        <dbReference type="ChEBI" id="CHEBI:37565"/>
    </ligand>
</feature>
<comment type="domain">
    <text evidence="4">The N-terminal domain determines nucleotide recognition and specific binding, while the C-terminal domain determines the specific binding to the target protein.</text>
</comment>
<keyword evidence="3 4" id="KW-0501">Molybdenum cofactor biosynthesis</keyword>
<evidence type="ECO:0000259" key="5">
    <source>
        <dbReference type="Pfam" id="PF03205"/>
    </source>
</evidence>
<dbReference type="HAMAP" id="MF_00316">
    <property type="entry name" value="MobA"/>
    <property type="match status" value="1"/>
</dbReference>
<dbReference type="Pfam" id="PF03205">
    <property type="entry name" value="MobB"/>
    <property type="match status" value="1"/>
</dbReference>
<dbReference type="NCBIfam" id="TIGR02665">
    <property type="entry name" value="molyb_mobA"/>
    <property type="match status" value="1"/>
</dbReference>
<comment type="caution">
    <text evidence="7">The sequence shown here is derived from an EMBL/GenBank/DDBJ whole genome shotgun (WGS) entry which is preliminary data.</text>
</comment>
<evidence type="ECO:0000259" key="6">
    <source>
        <dbReference type="Pfam" id="PF12804"/>
    </source>
</evidence>
<evidence type="ECO:0000256" key="2">
    <source>
        <dbReference type="ARBA" id="ARBA00023134"/>
    </source>
</evidence>
<dbReference type="InterPro" id="IPR004435">
    <property type="entry name" value="MobB_dom"/>
</dbReference>
<dbReference type="Gene3D" id="3.40.50.300">
    <property type="entry name" value="P-loop containing nucleotide triphosphate hydrolases"/>
    <property type="match status" value="1"/>
</dbReference>
<comment type="catalytic activity">
    <reaction evidence="4">
        <text>Mo-molybdopterin + GTP + H(+) = Mo-molybdopterin guanine dinucleotide + diphosphate</text>
        <dbReference type="Rhea" id="RHEA:34243"/>
        <dbReference type="ChEBI" id="CHEBI:15378"/>
        <dbReference type="ChEBI" id="CHEBI:33019"/>
        <dbReference type="ChEBI" id="CHEBI:37565"/>
        <dbReference type="ChEBI" id="CHEBI:71302"/>
        <dbReference type="ChEBI" id="CHEBI:71310"/>
        <dbReference type="EC" id="2.7.7.77"/>
    </reaction>
</comment>
<dbReference type="SUPFAM" id="SSF53448">
    <property type="entry name" value="Nucleotide-diphospho-sugar transferases"/>
    <property type="match status" value="1"/>
</dbReference>
<name>A0A7G2IS62_CITFR</name>
<keyword evidence="4" id="KW-0547">Nucleotide-binding</keyword>
<dbReference type="EMBL" id="CBWP010000066">
    <property type="protein sequence ID" value="CDL39976.1"/>
    <property type="molecule type" value="Genomic_DNA"/>
</dbReference>
<dbReference type="GO" id="GO:0046872">
    <property type="term" value="F:metal ion binding"/>
    <property type="evidence" value="ECO:0007669"/>
    <property type="project" value="UniProtKB-KW"/>
</dbReference>
<feature type="binding site" evidence="4">
    <location>
        <position position="25"/>
    </location>
    <ligand>
        <name>GTP</name>
        <dbReference type="ChEBI" id="CHEBI:37565"/>
    </ligand>
</feature>
<comment type="similarity">
    <text evidence="4">Belongs to the MobA family.</text>
</comment>
<dbReference type="Pfam" id="PF12804">
    <property type="entry name" value="NTP_transf_3"/>
    <property type="match status" value="1"/>
</dbReference>
<dbReference type="Proteomes" id="UP000019194">
    <property type="component" value="Unassembled WGS sequence"/>
</dbReference>
<dbReference type="CDD" id="cd02503">
    <property type="entry name" value="MobA"/>
    <property type="match status" value="1"/>
</dbReference>
<dbReference type="InterPro" id="IPR027417">
    <property type="entry name" value="P-loop_NTPase"/>
</dbReference>
<comment type="subcellular location">
    <subcellularLocation>
        <location evidence="4">Cytoplasm</location>
    </subcellularLocation>
</comment>
<evidence type="ECO:0000313" key="8">
    <source>
        <dbReference type="Proteomes" id="UP000019194"/>
    </source>
</evidence>
<dbReference type="GO" id="GO:0005525">
    <property type="term" value="F:GTP binding"/>
    <property type="evidence" value="ECO:0007669"/>
    <property type="project" value="UniProtKB-UniRule"/>
</dbReference>
<feature type="binding site" evidence="4">
    <location>
        <position position="53"/>
    </location>
    <ligand>
        <name>GTP</name>
        <dbReference type="ChEBI" id="CHEBI:37565"/>
    </ligand>
</feature>
<keyword evidence="4" id="KW-0808">Transferase</keyword>
<proteinExistence type="inferred from homology"/>
<comment type="cofactor">
    <cofactor evidence="4">
        <name>Mg(2+)</name>
        <dbReference type="ChEBI" id="CHEBI:18420"/>
    </cofactor>
</comment>
<reference evidence="7 8" key="1">
    <citation type="submission" date="2013-10" db="EMBL/GenBank/DDBJ databases">
        <title>Antibiotic resistance diversity of beta-lactamase producers in the General Hospital Vienna.</title>
        <authorList>
            <person name="Barisic I."/>
            <person name="Mitteregger D."/>
            <person name="Hirschl A.M."/>
            <person name="Noehammer C."/>
            <person name="Wiesinger-Mayr H."/>
        </authorList>
    </citation>
    <scope>NUCLEOTIDE SEQUENCE [LARGE SCALE GENOMIC DNA]</scope>
    <source>
        <strain evidence="7 8">ISC11</strain>
    </source>
</reference>
<dbReference type="SUPFAM" id="SSF52540">
    <property type="entry name" value="P-loop containing nucleoside triphosphate hydrolases"/>
    <property type="match status" value="1"/>
</dbReference>
<evidence type="ECO:0000256" key="4">
    <source>
        <dbReference type="HAMAP-Rule" id="MF_00316"/>
    </source>
</evidence>
<feature type="binding site" evidence="4">
    <location>
        <position position="71"/>
    </location>
    <ligand>
        <name>GTP</name>
        <dbReference type="ChEBI" id="CHEBI:37565"/>
    </ligand>
</feature>
<keyword evidence="4" id="KW-0479">Metal-binding</keyword>
<protein>
    <recommendedName>
        <fullName evidence="4">Molybdenum cofactor guanylyltransferase</fullName>
        <shortName evidence="4">MoCo guanylyltransferase</shortName>
        <ecNumber evidence="4">2.7.7.77</ecNumber>
    </recommendedName>
    <alternativeName>
        <fullName evidence="4">GTP:molybdopterin guanylyltransferase</fullName>
    </alternativeName>
    <alternativeName>
        <fullName evidence="4">Mo-MPT guanylyltransferase</fullName>
    </alternativeName>
    <alternativeName>
        <fullName evidence="4">Molybdopterin guanylyltransferase</fullName>
    </alternativeName>
    <alternativeName>
        <fullName evidence="4">Molybdopterin-guanine dinucleotide synthase</fullName>
        <shortName evidence="4">MGD synthase</shortName>
    </alternativeName>
</protein>
<dbReference type="InterPro" id="IPR052539">
    <property type="entry name" value="MGD_biosynthesis_adapter"/>
</dbReference>
<sequence>MILDSAITGVVLAGGKARRMGGTDKGLLELDGKPLWRHVADILALQVETVVVNANRHRDIYQQSGLKVIPDSLADFPGPLAGMLSVFLQQTGEWFLFCPCDMPYIPHDLVARLKEQRKAAPVVWVHDGERDHPTIALMHRSMQPLLQDYLQSGERRVMVFMRLAGGHAVDFSDHKDAFVKREHPRRARKMAGKIMIPLLAIAAWSGTGKTTLLKKLIPELRARGIRPGLIKHTHHKMDVDKPGKDSYELRKAGAAQTLVASQQRWALMVETPEEPELDLAYLVSRMDASTLDMVLVEGFKHEPVAKILLFREGCGHSPEELVMDDYVIAVASDVPLAVDVPLLDINNIQQVADFVTQWARR</sequence>
<dbReference type="EC" id="2.7.7.77" evidence="4"/>
<dbReference type="GO" id="GO:0061603">
    <property type="term" value="F:molybdenum cofactor guanylyltransferase activity"/>
    <property type="evidence" value="ECO:0007669"/>
    <property type="project" value="UniProtKB-EC"/>
</dbReference>
<keyword evidence="1 4" id="KW-0460">Magnesium</keyword>
<dbReference type="NCBIfam" id="TIGR00176">
    <property type="entry name" value="mobB"/>
    <property type="match status" value="1"/>
</dbReference>
<keyword evidence="2 4" id="KW-0342">GTP-binding</keyword>
<keyword evidence="4" id="KW-0963">Cytoplasm</keyword>
<feature type="domain" description="Molybdopterin-guanine dinucleotide biosynthesis protein B (MobB)" evidence="5">
    <location>
        <begin position="199"/>
        <end position="333"/>
    </location>
</feature>
<dbReference type="CDD" id="cd03116">
    <property type="entry name" value="MobB"/>
    <property type="match status" value="1"/>
</dbReference>
<feature type="domain" description="MobA-like NTP transferase" evidence="6">
    <location>
        <begin position="9"/>
        <end position="158"/>
    </location>
</feature>
<evidence type="ECO:0000313" key="7">
    <source>
        <dbReference type="EMBL" id="CDL39976.1"/>
    </source>
</evidence>
<dbReference type="InterPro" id="IPR013482">
    <property type="entry name" value="Molybde_CF_guanTrfase"/>
</dbReference>
<dbReference type="InterPro" id="IPR025877">
    <property type="entry name" value="MobA-like_NTP_Trfase"/>
</dbReference>